<evidence type="ECO:0008006" key="10">
    <source>
        <dbReference type="Google" id="ProtNLM"/>
    </source>
</evidence>
<dbReference type="PIRSF" id="PIRSF038001">
    <property type="entry name" value="Caspase_ICE"/>
    <property type="match status" value="1"/>
</dbReference>
<dbReference type="PANTHER" id="PTHR48169:SF7">
    <property type="entry name" value="CASPASE 10"/>
    <property type="match status" value="1"/>
</dbReference>
<keyword evidence="9" id="KW-1185">Reference proteome</keyword>
<dbReference type="Pfam" id="PF00619">
    <property type="entry name" value="CARD"/>
    <property type="match status" value="1"/>
</dbReference>
<dbReference type="GO" id="GO:0042981">
    <property type="term" value="P:regulation of apoptotic process"/>
    <property type="evidence" value="ECO:0007669"/>
    <property type="project" value="InterPro"/>
</dbReference>
<dbReference type="PANTHER" id="PTHR48169">
    <property type="entry name" value="DED DOMAIN-CONTAINING PROTEIN"/>
    <property type="match status" value="1"/>
</dbReference>
<feature type="domain" description="Caspase family p20" evidence="6">
    <location>
        <begin position="138"/>
        <end position="283"/>
    </location>
</feature>
<dbReference type="InterPro" id="IPR011600">
    <property type="entry name" value="Pept_C14_caspase"/>
</dbReference>
<gene>
    <name evidence="8" type="ORF">PFLUV_G00131610</name>
</gene>
<comment type="caution">
    <text evidence="8">The sequence shown here is derived from an EMBL/GenBank/DDBJ whole genome shotgun (WGS) entry which is preliminary data.</text>
</comment>
<comment type="similarity">
    <text evidence="1 4">Belongs to the peptidase C14A family.</text>
</comment>
<feature type="domain" description="CARD" evidence="7">
    <location>
        <begin position="1"/>
        <end position="78"/>
    </location>
</feature>
<dbReference type="GO" id="GO:0005737">
    <property type="term" value="C:cytoplasm"/>
    <property type="evidence" value="ECO:0007669"/>
    <property type="project" value="UniProtKB-ARBA"/>
</dbReference>
<dbReference type="CDD" id="cd01671">
    <property type="entry name" value="CARD"/>
    <property type="match status" value="1"/>
</dbReference>
<dbReference type="InterPro" id="IPR015917">
    <property type="entry name" value="Pept_C14A"/>
</dbReference>
<reference evidence="8 9" key="1">
    <citation type="submission" date="2019-06" db="EMBL/GenBank/DDBJ databases">
        <title>A chromosome-scale genome assembly of the European perch, Perca fluviatilis.</title>
        <authorList>
            <person name="Roques C."/>
            <person name="Zahm M."/>
            <person name="Cabau C."/>
            <person name="Klopp C."/>
            <person name="Bouchez O."/>
            <person name="Donnadieu C."/>
            <person name="Kuhl H."/>
            <person name="Gislard M."/>
            <person name="Guendouz S."/>
            <person name="Journot L."/>
            <person name="Haffray P."/>
            <person name="Bestin A."/>
            <person name="Morvezen R."/>
            <person name="Feron R."/>
            <person name="Wen M."/>
            <person name="Jouanno E."/>
            <person name="Herpin A."/>
            <person name="Schartl M."/>
            <person name="Postlethwait J."/>
            <person name="Schaerlinger B."/>
            <person name="Chardard D."/>
            <person name="Lecocq T."/>
            <person name="Poncet C."/>
            <person name="Jaffrelo L."/>
            <person name="Lampietro C."/>
            <person name="Guiguen Y."/>
        </authorList>
    </citation>
    <scope>NUCLEOTIDE SEQUENCE [LARGE SCALE GENOMIC DNA]</scope>
    <source>
        <tissue evidence="8">Blood</tissue>
    </source>
</reference>
<dbReference type="SUPFAM" id="SSF52129">
    <property type="entry name" value="Caspase-like"/>
    <property type="match status" value="1"/>
</dbReference>
<dbReference type="SMART" id="SM00115">
    <property type="entry name" value="CASc"/>
    <property type="match status" value="1"/>
</dbReference>
<dbReference type="PROSITE" id="PS50209">
    <property type="entry name" value="CARD"/>
    <property type="match status" value="1"/>
</dbReference>
<dbReference type="AlphaFoldDB" id="A0A6A5EQY7"/>
<feature type="active site" evidence="3">
    <location>
        <position position="279"/>
    </location>
</feature>
<evidence type="ECO:0000256" key="2">
    <source>
        <dbReference type="ARBA" id="ARBA00022703"/>
    </source>
</evidence>
<dbReference type="Proteomes" id="UP000465112">
    <property type="component" value="Chromosome 11"/>
</dbReference>
<evidence type="ECO:0000313" key="9">
    <source>
        <dbReference type="Proteomes" id="UP000465112"/>
    </source>
</evidence>
<dbReference type="InterPro" id="IPR033139">
    <property type="entry name" value="Caspase_cys_AS"/>
</dbReference>
<dbReference type="Gene3D" id="3.40.50.1460">
    <property type="match status" value="1"/>
</dbReference>
<feature type="active site" evidence="3">
    <location>
        <position position="236"/>
    </location>
</feature>
<dbReference type="PROSITE" id="PS01122">
    <property type="entry name" value="CASPASE_CYS"/>
    <property type="match status" value="1"/>
</dbReference>
<dbReference type="GO" id="GO:0004197">
    <property type="term" value="F:cysteine-type endopeptidase activity"/>
    <property type="evidence" value="ECO:0007669"/>
    <property type="project" value="InterPro"/>
</dbReference>
<evidence type="ECO:0000256" key="1">
    <source>
        <dbReference type="ARBA" id="ARBA00010134"/>
    </source>
</evidence>
<dbReference type="Gene3D" id="1.10.533.10">
    <property type="entry name" value="Death Domain, Fas"/>
    <property type="match status" value="1"/>
</dbReference>
<dbReference type="Pfam" id="PF00656">
    <property type="entry name" value="Peptidase_C14"/>
    <property type="match status" value="2"/>
</dbReference>
<dbReference type="CDD" id="cd00032">
    <property type="entry name" value="CASc"/>
    <property type="match status" value="1"/>
</dbReference>
<dbReference type="PRINTS" id="PR00376">
    <property type="entry name" value="IL1BCENZYME"/>
</dbReference>
<dbReference type="InterPro" id="IPR011029">
    <property type="entry name" value="DEATH-like_dom_sf"/>
</dbReference>
<accession>A0A6A5EQY7</accession>
<protein>
    <recommendedName>
        <fullName evidence="10">Caspase family p20 domain-containing protein</fullName>
    </recommendedName>
</protein>
<dbReference type="GO" id="GO:0006508">
    <property type="term" value="P:proteolysis"/>
    <property type="evidence" value="ECO:0007669"/>
    <property type="project" value="InterPro"/>
</dbReference>
<dbReference type="GO" id="GO:0051604">
    <property type="term" value="P:protein maturation"/>
    <property type="evidence" value="ECO:0007669"/>
    <property type="project" value="UniProtKB-ARBA"/>
</dbReference>
<evidence type="ECO:0000313" key="8">
    <source>
        <dbReference type="EMBL" id="KAF1383410.1"/>
    </source>
</evidence>
<dbReference type="InterPro" id="IPR029030">
    <property type="entry name" value="Caspase-like_dom_sf"/>
</dbReference>
<sequence>MPAKDTVRRNKTAIQATLCGDHRLMLNKVHEKNLITTREYNNLKSINKEDVEGHVVELVDKIMNKGEDTCKAFLDLLQTDEDIKTTYPELKNIQLNETCLLNTPSPVQECASVDSDVLPQESKRMRKEDKPYELNSQPTGLCVIINNENFPAEARNGTSKDAQSLAVVFSWLRFRVLMCKDQTKDQMDRVLKCFASQSNLAQLQEFNVTEWSGSTFADLQEAPKHGDAFICCILSHGRNGEVLGIDQKPLSIKQITRTFKATNQSTLTGKPKVFLIQACQGGQKQHGVLEEGLQTDDDPHSPFIPEEADVLVAIATVENHQSFRHKIDGSWFIQSVCQQLKEGCPRSEDITTILHRVNNEVAQKEGCRLKPGAVKQMSEFRSTLRKSLVLSPHHK</sequence>
<dbReference type="PROSITE" id="PS50208">
    <property type="entry name" value="CASPASE_P20"/>
    <property type="match status" value="1"/>
</dbReference>
<organism evidence="8 9">
    <name type="scientific">Perca fluviatilis</name>
    <name type="common">European perch</name>
    <dbReference type="NCBI Taxonomy" id="8168"/>
    <lineage>
        <taxon>Eukaryota</taxon>
        <taxon>Metazoa</taxon>
        <taxon>Chordata</taxon>
        <taxon>Craniata</taxon>
        <taxon>Vertebrata</taxon>
        <taxon>Euteleostomi</taxon>
        <taxon>Actinopterygii</taxon>
        <taxon>Neopterygii</taxon>
        <taxon>Teleostei</taxon>
        <taxon>Neoteleostei</taxon>
        <taxon>Acanthomorphata</taxon>
        <taxon>Eupercaria</taxon>
        <taxon>Perciformes</taxon>
        <taxon>Percoidei</taxon>
        <taxon>Percidae</taxon>
        <taxon>Percinae</taxon>
        <taxon>Perca</taxon>
    </lineage>
</organism>
<name>A0A6A5EQY7_PERFL</name>
<evidence type="ECO:0000259" key="7">
    <source>
        <dbReference type="PROSITE" id="PS50209"/>
    </source>
</evidence>
<dbReference type="InterPro" id="IPR001315">
    <property type="entry name" value="CARD"/>
</dbReference>
<dbReference type="GO" id="GO:0006915">
    <property type="term" value="P:apoptotic process"/>
    <property type="evidence" value="ECO:0007669"/>
    <property type="project" value="UniProtKB-KW"/>
</dbReference>
<dbReference type="OrthoDB" id="6114029at2759"/>
<dbReference type="PROSITE" id="PS50207">
    <property type="entry name" value="CASPASE_P10"/>
    <property type="match status" value="1"/>
</dbReference>
<dbReference type="SUPFAM" id="SSF47986">
    <property type="entry name" value="DEATH domain"/>
    <property type="match status" value="1"/>
</dbReference>
<proteinExistence type="inferred from homology"/>
<evidence type="ECO:0000256" key="4">
    <source>
        <dbReference type="RuleBase" id="RU003971"/>
    </source>
</evidence>
<dbReference type="InterPro" id="IPR002138">
    <property type="entry name" value="Pept_C14_p10"/>
</dbReference>
<dbReference type="EMBL" id="VHII01000011">
    <property type="protein sequence ID" value="KAF1383410.1"/>
    <property type="molecule type" value="Genomic_DNA"/>
</dbReference>
<feature type="domain" description="Caspase family p10" evidence="5">
    <location>
        <begin position="304"/>
        <end position="392"/>
    </location>
</feature>
<evidence type="ECO:0000259" key="5">
    <source>
        <dbReference type="PROSITE" id="PS50207"/>
    </source>
</evidence>
<evidence type="ECO:0000259" key="6">
    <source>
        <dbReference type="PROSITE" id="PS50208"/>
    </source>
</evidence>
<evidence type="ECO:0000256" key="3">
    <source>
        <dbReference type="PIRSR" id="PIRSR038001-1"/>
    </source>
</evidence>
<keyword evidence="2" id="KW-0053">Apoptosis</keyword>
<dbReference type="InterPro" id="IPR001309">
    <property type="entry name" value="Pept_C14_p20"/>
</dbReference>